<proteinExistence type="predicted"/>
<evidence type="ECO:0000313" key="1">
    <source>
        <dbReference type="EMBL" id="MCU7554835.1"/>
    </source>
</evidence>
<comment type="caution">
    <text evidence="1">The sequence shown here is derived from an EMBL/GenBank/DDBJ whole genome shotgun (WGS) entry which is preliminary data.</text>
</comment>
<organism evidence="1 2">
    <name type="scientific">Alteromonas salexigens</name>
    <dbReference type="NCBI Taxonomy" id="2982530"/>
    <lineage>
        <taxon>Bacteria</taxon>
        <taxon>Pseudomonadati</taxon>
        <taxon>Pseudomonadota</taxon>
        <taxon>Gammaproteobacteria</taxon>
        <taxon>Alteromonadales</taxon>
        <taxon>Alteromonadaceae</taxon>
        <taxon>Alteromonas/Salinimonas group</taxon>
        <taxon>Alteromonas</taxon>
    </lineage>
</organism>
<dbReference type="RefSeq" id="WP_262993905.1">
    <property type="nucleotide sequence ID" value="NZ_JAOTJC010000008.1"/>
</dbReference>
<reference evidence="2" key="1">
    <citation type="submission" date="2023-07" db="EMBL/GenBank/DDBJ databases">
        <title>Study on multiphase classification of strain Alteromonas salexigens isolated from the Yellow Sea.</title>
        <authorList>
            <person name="Sun L."/>
        </authorList>
    </citation>
    <scope>NUCLEOTIDE SEQUENCE [LARGE SCALE GENOMIC DNA]</scope>
    <source>
        <strain evidence="2">ASW11-19</strain>
    </source>
</reference>
<gene>
    <name evidence="1" type="ORF">OCL06_09515</name>
</gene>
<keyword evidence="2" id="KW-1185">Reference proteome</keyword>
<dbReference type="InterPro" id="IPR038765">
    <property type="entry name" value="Papain-like_cys_pep_sf"/>
</dbReference>
<evidence type="ECO:0008006" key="3">
    <source>
        <dbReference type="Google" id="ProtNLM"/>
    </source>
</evidence>
<accession>A0ABT2VP19</accession>
<evidence type="ECO:0000313" key="2">
    <source>
        <dbReference type="Proteomes" id="UP001209257"/>
    </source>
</evidence>
<dbReference type="Gene3D" id="3.90.1720.10">
    <property type="entry name" value="endopeptidase domain like (from Nostoc punctiforme)"/>
    <property type="match status" value="1"/>
</dbReference>
<sequence>MLDVQQYPEVKPYMQPGDVIAFGGKCLFSRWAKLTTRSAVTHVAVVVEQPQAAVSDMQPGKLVVEATVKDGQQGVMTNRLSERIETYQGDIWWLPLGTEARTVFNANQAAFHDFMFAQQDKKYDVLQLFGAAVDFLDEHPWFGRISYNDEDFSSWFCSELIAAGLKTAGVIKGVNASEVTPHDICRFEIFARRYTQLKGKPRPIRGFNSLEATNWGHIA</sequence>
<dbReference type="EMBL" id="JAOTJC010000008">
    <property type="protein sequence ID" value="MCU7554835.1"/>
    <property type="molecule type" value="Genomic_DNA"/>
</dbReference>
<protein>
    <recommendedName>
        <fullName evidence="3">Permuted papain-like amidase YaeF/Yiix C92 family enzyme</fullName>
    </recommendedName>
</protein>
<dbReference type="SUPFAM" id="SSF54001">
    <property type="entry name" value="Cysteine proteinases"/>
    <property type="match status" value="1"/>
</dbReference>
<dbReference type="Proteomes" id="UP001209257">
    <property type="component" value="Unassembled WGS sequence"/>
</dbReference>
<name>A0ABT2VP19_9ALTE</name>